<gene>
    <name evidence="3" type="ORF">FEZ51_06705</name>
    <name evidence="2" type="ORF">IV81_GL001344</name>
</gene>
<evidence type="ECO:0000313" key="4">
    <source>
        <dbReference type="Proteomes" id="UP000051859"/>
    </source>
</evidence>
<dbReference type="RefSeq" id="WP_057802163.1">
    <property type="nucleotide sequence ID" value="NZ_JQBX01000005.1"/>
</dbReference>
<feature type="transmembrane region" description="Helical" evidence="1">
    <location>
        <begin position="31"/>
        <end position="49"/>
    </location>
</feature>
<dbReference type="AlphaFoldDB" id="A0A0R2L762"/>
<organism evidence="2 4">
    <name type="scientific">Pediococcus stilesii</name>
    <dbReference type="NCBI Taxonomy" id="331679"/>
    <lineage>
        <taxon>Bacteria</taxon>
        <taxon>Bacillati</taxon>
        <taxon>Bacillota</taxon>
        <taxon>Bacilli</taxon>
        <taxon>Lactobacillales</taxon>
        <taxon>Lactobacillaceae</taxon>
        <taxon>Pediococcus</taxon>
    </lineage>
</organism>
<reference evidence="2 4" key="1">
    <citation type="journal article" date="2015" name="Genome Announc.">
        <title>Expanding the biotechnology potential of lactobacilli through comparative genomics of 213 strains and associated genera.</title>
        <authorList>
            <person name="Sun Z."/>
            <person name="Harris H.M."/>
            <person name="McCann A."/>
            <person name="Guo C."/>
            <person name="Argimon S."/>
            <person name="Zhang W."/>
            <person name="Yang X."/>
            <person name="Jeffery I.B."/>
            <person name="Cooney J.C."/>
            <person name="Kagawa T.F."/>
            <person name="Liu W."/>
            <person name="Song Y."/>
            <person name="Salvetti E."/>
            <person name="Wrobel A."/>
            <person name="Rasinkangas P."/>
            <person name="Parkhill J."/>
            <person name="Rea M.C."/>
            <person name="O'Sullivan O."/>
            <person name="Ritari J."/>
            <person name="Douillard F.P."/>
            <person name="Paul Ross R."/>
            <person name="Yang R."/>
            <person name="Briner A.E."/>
            <person name="Felis G.E."/>
            <person name="de Vos W.M."/>
            <person name="Barrangou R."/>
            <person name="Klaenhammer T.R."/>
            <person name="Caufield P.W."/>
            <person name="Cui Y."/>
            <person name="Zhang H."/>
            <person name="O'Toole P.W."/>
        </authorList>
    </citation>
    <scope>NUCLEOTIDE SEQUENCE [LARGE SCALE GENOMIC DNA]</scope>
    <source>
        <strain evidence="2 4">DSM 18001</strain>
    </source>
</reference>
<dbReference type="Proteomes" id="UP000051859">
    <property type="component" value="Unassembled WGS sequence"/>
</dbReference>
<name>A0A0R2L762_9LACO</name>
<dbReference type="EMBL" id="JQBX01000005">
    <property type="protein sequence ID" value="KRN94420.1"/>
    <property type="molecule type" value="Genomic_DNA"/>
</dbReference>
<sequence>MRFWQRVLINGILFIALTGFFQNSGSFYVSNMWIALVASLILAILNASIRPILQIISLPITLLTLGLFSIVINALMLEMTSAFVGSNNFHFSSFGMTMLISIILSICNAIISNHLTNRR</sequence>
<evidence type="ECO:0000313" key="2">
    <source>
        <dbReference type="EMBL" id="KRN94420.1"/>
    </source>
</evidence>
<dbReference type="EMBL" id="VBTH01000010">
    <property type="protein sequence ID" value="TLQ04112.1"/>
    <property type="molecule type" value="Genomic_DNA"/>
</dbReference>
<reference evidence="3 5" key="2">
    <citation type="submission" date="2019-05" db="EMBL/GenBank/DDBJ databases">
        <title>The metagenome of a microbial culture collection derived from dairy environment covers the genomic content of the human microbiome.</title>
        <authorList>
            <person name="Roder T."/>
            <person name="Wuthrich D."/>
            <person name="Sattari Z."/>
            <person name="Von Ah U."/>
            <person name="Bar C."/>
            <person name="Ronchi F."/>
            <person name="Macpherson A.J."/>
            <person name="Ganal-Vonarburg S.C."/>
            <person name="Bruggmann R."/>
            <person name="Vergeres G."/>
        </authorList>
    </citation>
    <scope>NUCLEOTIDE SEQUENCE [LARGE SCALE GENOMIC DNA]</scope>
    <source>
        <strain evidence="3 5">FAM 18815</strain>
    </source>
</reference>
<keyword evidence="1" id="KW-0472">Membrane</keyword>
<dbReference type="STRING" id="331679.IV81_GL001344"/>
<dbReference type="InterPro" id="IPR007165">
    <property type="entry name" value="Phage_holin_4_2"/>
</dbReference>
<feature type="transmembrane region" description="Helical" evidence="1">
    <location>
        <begin position="89"/>
        <end position="111"/>
    </location>
</feature>
<feature type="transmembrane region" description="Helical" evidence="1">
    <location>
        <begin position="7"/>
        <end position="25"/>
    </location>
</feature>
<proteinExistence type="predicted"/>
<keyword evidence="1" id="KW-0812">Transmembrane</keyword>
<feature type="transmembrane region" description="Helical" evidence="1">
    <location>
        <begin position="56"/>
        <end position="77"/>
    </location>
</feature>
<accession>A0A0R2L762</accession>
<dbReference type="Proteomes" id="UP000305541">
    <property type="component" value="Unassembled WGS sequence"/>
</dbReference>
<evidence type="ECO:0000313" key="5">
    <source>
        <dbReference type="Proteomes" id="UP000305541"/>
    </source>
</evidence>
<keyword evidence="4" id="KW-1185">Reference proteome</keyword>
<dbReference type="Pfam" id="PF04020">
    <property type="entry name" value="Phage_holin_4_2"/>
    <property type="match status" value="1"/>
</dbReference>
<dbReference type="PANTHER" id="PTHR37309:SF1">
    <property type="entry name" value="SLR0284 PROTEIN"/>
    <property type="match status" value="1"/>
</dbReference>
<dbReference type="PATRIC" id="fig|331679.3.peg.1376"/>
<keyword evidence="1" id="KW-1133">Transmembrane helix</keyword>
<comment type="caution">
    <text evidence="2">The sequence shown here is derived from an EMBL/GenBank/DDBJ whole genome shotgun (WGS) entry which is preliminary data.</text>
</comment>
<dbReference type="PANTHER" id="PTHR37309">
    <property type="entry name" value="SLR0284 PROTEIN"/>
    <property type="match status" value="1"/>
</dbReference>
<dbReference type="OrthoDB" id="7205479at2"/>
<evidence type="ECO:0000256" key="1">
    <source>
        <dbReference type="SAM" id="Phobius"/>
    </source>
</evidence>
<evidence type="ECO:0000313" key="3">
    <source>
        <dbReference type="EMBL" id="TLQ04112.1"/>
    </source>
</evidence>
<protein>
    <submittedName>
        <fullName evidence="3">Phage holin family protein</fullName>
    </submittedName>
</protein>